<evidence type="ECO:0000313" key="2">
    <source>
        <dbReference type="Proteomes" id="UP000292702"/>
    </source>
</evidence>
<keyword evidence="2" id="KW-1185">Reference proteome</keyword>
<sequence>MLLSAVYLRNPYKTRGRFKIFRRRSKEDTTNDDEKDRALAFAWMLEMSTKSKQYDTVADLLTKYRKWPLADDSDALLSDRALTAVLQRFAVYVADTDDPRGIPRGKAVGSFFLRFYWQVRQKHPTELPTWDRDFGVKFMRTNGPLFNRICRSTLAADKYFDVDYIRDLTILTIARPRLTTGRQPSKWKPGLVAYQYANGHDDNSRDWHRILLFLAQESTETQYFDNFFQDTTHVGDEKFTPYSLRILLVLNNVSSPTTAASDATLVLAFVTVLGFETAKPLAGREDWTSLRSGAAQHVSETLKTLAAYIRSTDDEEYDAVPEIAQRLDIQKGYSGVASDNAKTAVRCIIELWTGYLAVPTLSLEPLSLDQLLDIDALRKYAGDDILKRMECLTEGLGLADAILSDYDNRDRTFPILLNVLREASLSPLAVDESKQAASISKLDDALESYVQKLQHISIFLMLQYTRLEALSVAMDSTSPEYQSIIALLPWATFKFQRFWSAVGDKING</sequence>
<gene>
    <name evidence="1" type="ORF">EIP91_002024</name>
</gene>
<dbReference type="AlphaFoldDB" id="A0A4R0RLC2"/>
<comment type="caution">
    <text evidence="1">The sequence shown here is derived from an EMBL/GenBank/DDBJ whole genome shotgun (WGS) entry which is preliminary data.</text>
</comment>
<reference evidence="1 2" key="1">
    <citation type="submission" date="2018-11" db="EMBL/GenBank/DDBJ databases">
        <title>Genome assembly of Steccherinum ochraceum LE-BIN_3174, the white-rot fungus of the Steccherinaceae family (The Residual Polyporoid clade, Polyporales, Basidiomycota).</title>
        <authorList>
            <person name="Fedorova T.V."/>
            <person name="Glazunova O.A."/>
            <person name="Landesman E.O."/>
            <person name="Moiseenko K.V."/>
            <person name="Psurtseva N.V."/>
            <person name="Savinova O.S."/>
            <person name="Shakhova N.V."/>
            <person name="Tyazhelova T.V."/>
            <person name="Vasina D.V."/>
        </authorList>
    </citation>
    <scope>NUCLEOTIDE SEQUENCE [LARGE SCALE GENOMIC DNA]</scope>
    <source>
        <strain evidence="1 2">LE-BIN_3174</strain>
    </source>
</reference>
<accession>A0A4R0RLC2</accession>
<evidence type="ECO:0000313" key="1">
    <source>
        <dbReference type="EMBL" id="TCD65909.1"/>
    </source>
</evidence>
<protein>
    <submittedName>
        <fullName evidence="1">Uncharacterized protein</fullName>
    </submittedName>
</protein>
<dbReference type="EMBL" id="RWJN01000158">
    <property type="protein sequence ID" value="TCD65909.1"/>
    <property type="molecule type" value="Genomic_DNA"/>
</dbReference>
<name>A0A4R0RLC2_9APHY</name>
<organism evidence="1 2">
    <name type="scientific">Steccherinum ochraceum</name>
    <dbReference type="NCBI Taxonomy" id="92696"/>
    <lineage>
        <taxon>Eukaryota</taxon>
        <taxon>Fungi</taxon>
        <taxon>Dikarya</taxon>
        <taxon>Basidiomycota</taxon>
        <taxon>Agaricomycotina</taxon>
        <taxon>Agaricomycetes</taxon>
        <taxon>Polyporales</taxon>
        <taxon>Steccherinaceae</taxon>
        <taxon>Steccherinum</taxon>
    </lineage>
</organism>
<dbReference type="Proteomes" id="UP000292702">
    <property type="component" value="Unassembled WGS sequence"/>
</dbReference>
<proteinExistence type="predicted"/>